<evidence type="ECO:0000313" key="6">
    <source>
        <dbReference type="Proteomes" id="UP000245765"/>
    </source>
</evidence>
<dbReference type="Pfam" id="PF17782">
    <property type="entry name" value="WHD_DprA"/>
    <property type="match status" value="1"/>
</dbReference>
<dbReference type="RefSeq" id="WP_109871291.1">
    <property type="nucleotide sequence ID" value="NZ_QGNA01000003.1"/>
</dbReference>
<dbReference type="PANTHER" id="PTHR43022:SF1">
    <property type="entry name" value="PROTEIN SMF"/>
    <property type="match status" value="1"/>
</dbReference>
<dbReference type="Gene3D" id="1.10.10.10">
    <property type="entry name" value="Winged helix-like DNA-binding domain superfamily/Winged helix DNA-binding domain"/>
    <property type="match status" value="1"/>
</dbReference>
<feature type="domain" description="Smf/DprA SLOG" evidence="3">
    <location>
        <begin position="77"/>
        <end position="282"/>
    </location>
</feature>
<keyword evidence="6" id="KW-1185">Reference proteome</keyword>
<dbReference type="InterPro" id="IPR003488">
    <property type="entry name" value="DprA"/>
</dbReference>
<gene>
    <name evidence="5" type="primary">dprA</name>
    <name evidence="5" type="ORF">DFH01_15220</name>
</gene>
<comment type="caution">
    <text evidence="5">The sequence shown here is derived from an EMBL/GenBank/DDBJ whole genome shotgun (WGS) entry which is preliminary data.</text>
</comment>
<dbReference type="EMBL" id="QGNA01000003">
    <property type="protein sequence ID" value="PWS36498.1"/>
    <property type="molecule type" value="Genomic_DNA"/>
</dbReference>
<dbReference type="Proteomes" id="UP000245765">
    <property type="component" value="Unassembled WGS sequence"/>
</dbReference>
<evidence type="ECO:0000313" key="5">
    <source>
        <dbReference type="EMBL" id="PWS36498.1"/>
    </source>
</evidence>
<name>A0A317FFW3_9PROT</name>
<dbReference type="InterPro" id="IPR041614">
    <property type="entry name" value="DprA_WH"/>
</dbReference>
<dbReference type="Pfam" id="PF02481">
    <property type="entry name" value="DNA_processg_A"/>
    <property type="match status" value="1"/>
</dbReference>
<dbReference type="Gene3D" id="3.40.50.450">
    <property type="match status" value="1"/>
</dbReference>
<evidence type="ECO:0000259" key="4">
    <source>
        <dbReference type="Pfam" id="PF17782"/>
    </source>
</evidence>
<dbReference type="InterPro" id="IPR036388">
    <property type="entry name" value="WH-like_DNA-bd_sf"/>
</dbReference>
<sequence length="369" mass="38204">MRDADHLARLRLARTEGIGPSTFRRLLARHGSAAAALAALPRISSQTGRPLAPFPADAAERETGAVTKLGGTWLHLDGPGYPPLLALTEDAPPVLAVLGDASVLLRRQVGLVGARAASASGRRIAEELAAGLTTGGLAVTSGLARGVDAAAHLGALEAHGRTVAVVAGGLDQPYPPENAKLQARIAAEGGAVVAEAPFGTAPLARHFPRRNRIVAGLVLGVVVVEAALRSGSLITARLALEAGREVFAVPGSPLDPRCRGSNDLIRQGAHLVETAEDVFAHLPEAPRDLPLFRPRSESEAQPQEVEEPPAPSDAAAQLLELIGPTPVAVDDLVRRCHLSPPTVRAILLDLELSGLVEPLPGNRVARAAS</sequence>
<dbReference type="AlphaFoldDB" id="A0A317FFW3"/>
<dbReference type="InterPro" id="IPR057666">
    <property type="entry name" value="DrpA_SLOG"/>
</dbReference>
<dbReference type="PANTHER" id="PTHR43022">
    <property type="entry name" value="PROTEIN SMF"/>
    <property type="match status" value="1"/>
</dbReference>
<dbReference type="GO" id="GO:0009294">
    <property type="term" value="P:DNA-mediated transformation"/>
    <property type="evidence" value="ECO:0007669"/>
    <property type="project" value="InterPro"/>
</dbReference>
<protein>
    <submittedName>
        <fullName evidence="5">DNA-protecting protein DprA</fullName>
    </submittedName>
</protein>
<dbReference type="SUPFAM" id="SSF102405">
    <property type="entry name" value="MCP/YpsA-like"/>
    <property type="match status" value="1"/>
</dbReference>
<comment type="similarity">
    <text evidence="1">Belongs to the DprA/Smf family.</text>
</comment>
<dbReference type="NCBIfam" id="TIGR00732">
    <property type="entry name" value="dprA"/>
    <property type="match status" value="1"/>
</dbReference>
<feature type="domain" description="DprA winged helix" evidence="4">
    <location>
        <begin position="306"/>
        <end position="362"/>
    </location>
</feature>
<accession>A0A317FFW3</accession>
<feature type="region of interest" description="Disordered" evidence="2">
    <location>
        <begin position="288"/>
        <end position="312"/>
    </location>
</feature>
<proteinExistence type="inferred from homology"/>
<evidence type="ECO:0000256" key="2">
    <source>
        <dbReference type="SAM" id="MobiDB-lite"/>
    </source>
</evidence>
<evidence type="ECO:0000256" key="1">
    <source>
        <dbReference type="ARBA" id="ARBA00006525"/>
    </source>
</evidence>
<reference evidence="6" key="1">
    <citation type="submission" date="2018-05" db="EMBL/GenBank/DDBJ databases">
        <authorList>
            <person name="Du Z."/>
            <person name="Wang X."/>
        </authorList>
    </citation>
    <scope>NUCLEOTIDE SEQUENCE [LARGE SCALE GENOMIC DNA]</scope>
    <source>
        <strain evidence="6">CQN31</strain>
    </source>
</reference>
<evidence type="ECO:0000259" key="3">
    <source>
        <dbReference type="Pfam" id="PF02481"/>
    </source>
</evidence>
<dbReference type="Pfam" id="PF21102">
    <property type="entry name" value="DprA_N"/>
    <property type="match status" value="1"/>
</dbReference>
<organism evidence="5 6">
    <name type="scientific">Falsiroseomonas bella</name>
    <dbReference type="NCBI Taxonomy" id="2184016"/>
    <lineage>
        <taxon>Bacteria</taxon>
        <taxon>Pseudomonadati</taxon>
        <taxon>Pseudomonadota</taxon>
        <taxon>Alphaproteobacteria</taxon>
        <taxon>Acetobacterales</taxon>
        <taxon>Roseomonadaceae</taxon>
        <taxon>Falsiroseomonas</taxon>
    </lineage>
</organism>
<dbReference type="OrthoDB" id="9785707at2"/>